<name>A0ABD3ICV9_9MARC</name>
<feature type="compositionally biased region" description="Basic and acidic residues" evidence="2">
    <location>
        <begin position="1"/>
        <end position="25"/>
    </location>
</feature>
<proteinExistence type="predicted"/>
<protein>
    <submittedName>
        <fullName evidence="3">Uncharacterized protein</fullName>
    </submittedName>
</protein>
<organism evidence="3 4">
    <name type="scientific">Riccia sorocarpa</name>
    <dbReference type="NCBI Taxonomy" id="122646"/>
    <lineage>
        <taxon>Eukaryota</taxon>
        <taxon>Viridiplantae</taxon>
        <taxon>Streptophyta</taxon>
        <taxon>Embryophyta</taxon>
        <taxon>Marchantiophyta</taxon>
        <taxon>Marchantiopsida</taxon>
        <taxon>Marchantiidae</taxon>
        <taxon>Marchantiales</taxon>
        <taxon>Ricciaceae</taxon>
        <taxon>Riccia</taxon>
    </lineage>
</organism>
<dbReference type="Proteomes" id="UP001633002">
    <property type="component" value="Unassembled WGS sequence"/>
</dbReference>
<feature type="coiled-coil region" evidence="1">
    <location>
        <begin position="79"/>
        <end position="106"/>
    </location>
</feature>
<reference evidence="3 4" key="1">
    <citation type="submission" date="2024-09" db="EMBL/GenBank/DDBJ databases">
        <title>Chromosome-scale assembly of Riccia sorocarpa.</title>
        <authorList>
            <person name="Paukszto L."/>
        </authorList>
    </citation>
    <scope>NUCLEOTIDE SEQUENCE [LARGE SCALE GENOMIC DNA]</scope>
    <source>
        <strain evidence="3">LP-2024</strain>
        <tissue evidence="3">Aerial parts of the thallus</tissue>
    </source>
</reference>
<dbReference type="AlphaFoldDB" id="A0ABD3ICV9"/>
<gene>
    <name evidence="3" type="ORF">R1sor_018604</name>
</gene>
<evidence type="ECO:0000256" key="1">
    <source>
        <dbReference type="SAM" id="Coils"/>
    </source>
</evidence>
<dbReference type="EMBL" id="JBJQOH010000001">
    <property type="protein sequence ID" value="KAL3700582.1"/>
    <property type="molecule type" value="Genomic_DNA"/>
</dbReference>
<comment type="caution">
    <text evidence="3">The sequence shown here is derived from an EMBL/GenBank/DDBJ whole genome shotgun (WGS) entry which is preliminary data.</text>
</comment>
<sequence length="153" mass="17524">MKQPWRNDRQGNRSQETKMKVDRGSGPDVFTDSGAANDKAQAANPMEFHAWVSFQEAERRQSLMLEEELAFLPTLDQGSEESEEDIREIDLDVEKAARRLGQLRRTAIILQALKSASSRDRVVSWVRETIVLRNSVRISQVKALGRREFLILL</sequence>
<feature type="region of interest" description="Disordered" evidence="2">
    <location>
        <begin position="1"/>
        <end position="38"/>
    </location>
</feature>
<keyword evidence="4" id="KW-1185">Reference proteome</keyword>
<evidence type="ECO:0000313" key="3">
    <source>
        <dbReference type="EMBL" id="KAL3700582.1"/>
    </source>
</evidence>
<evidence type="ECO:0000313" key="4">
    <source>
        <dbReference type="Proteomes" id="UP001633002"/>
    </source>
</evidence>
<evidence type="ECO:0000256" key="2">
    <source>
        <dbReference type="SAM" id="MobiDB-lite"/>
    </source>
</evidence>
<accession>A0ABD3ICV9</accession>
<keyword evidence="1" id="KW-0175">Coiled coil</keyword>